<protein>
    <submittedName>
        <fullName evidence="1">Toxin-antitoxin system YwqK family antitoxin</fullName>
    </submittedName>
</protein>
<evidence type="ECO:0000313" key="2">
    <source>
        <dbReference type="Proteomes" id="UP001138894"/>
    </source>
</evidence>
<dbReference type="EMBL" id="JAGSPD010000001">
    <property type="protein sequence ID" value="MBV7267940.1"/>
    <property type="molecule type" value="Genomic_DNA"/>
</dbReference>
<sequence length="236" mass="27640">MIKQKLFLTFILTLILTFGYAQKSVNRFDKDGNRHGLWTKNYHKTDQKRYKGVFEHGKEIDTFKYYTLSNGKSVLSATKVFNTKNSIAEVTFYTSKKAIISKGKMDGKQYIGQWIYYHKNTSKEMIIENYNDNGELHGERKVFYETGIVAEIANYKQGKLHGASKWFFKSNKPLRQSYYKNDLLDGKTINYDSKGNVTSEGNYEKDKKAGIWKYYKDGKITKEIDHTNQKVIKKYE</sequence>
<dbReference type="RefSeq" id="WP_218544475.1">
    <property type="nucleotide sequence ID" value="NZ_JAGSPD010000001.1"/>
</dbReference>
<reference evidence="1" key="1">
    <citation type="submission" date="2021-04" db="EMBL/GenBank/DDBJ databases">
        <authorList>
            <person name="Pira H."/>
            <person name="Risdian C."/>
            <person name="Wink J."/>
        </authorList>
    </citation>
    <scope>NUCLEOTIDE SEQUENCE</scope>
    <source>
        <strain evidence="1">WHY3</strain>
    </source>
</reference>
<gene>
    <name evidence="1" type="ORF">KCG49_01895</name>
</gene>
<dbReference type="PANTHER" id="PTHR33706">
    <property type="entry name" value="MORN VARIANT REPEAT PROTEIN"/>
    <property type="match status" value="1"/>
</dbReference>
<dbReference type="PANTHER" id="PTHR33706:SF1">
    <property type="entry name" value="TPR REPEAT PROTEIN"/>
    <property type="match status" value="1"/>
</dbReference>
<proteinExistence type="predicted"/>
<evidence type="ECO:0000313" key="1">
    <source>
        <dbReference type="EMBL" id="MBV7267940.1"/>
    </source>
</evidence>
<dbReference type="Pfam" id="PF07661">
    <property type="entry name" value="MORN_2"/>
    <property type="match status" value="3"/>
</dbReference>
<keyword evidence="2" id="KW-1185">Reference proteome</keyword>
<accession>A0A9X1JM09</accession>
<organism evidence="1 2">
    <name type="scientific">Winogradskyella luteola</name>
    <dbReference type="NCBI Taxonomy" id="2828330"/>
    <lineage>
        <taxon>Bacteria</taxon>
        <taxon>Pseudomonadati</taxon>
        <taxon>Bacteroidota</taxon>
        <taxon>Flavobacteriia</taxon>
        <taxon>Flavobacteriales</taxon>
        <taxon>Flavobacteriaceae</taxon>
        <taxon>Winogradskyella</taxon>
    </lineage>
</organism>
<name>A0A9X1JM09_9FLAO</name>
<comment type="caution">
    <text evidence="1">The sequence shown here is derived from an EMBL/GenBank/DDBJ whole genome shotgun (WGS) entry which is preliminary data.</text>
</comment>
<dbReference type="AlphaFoldDB" id="A0A9X1JM09"/>
<dbReference type="InterPro" id="IPR011652">
    <property type="entry name" value="MORN_2"/>
</dbReference>
<dbReference type="Proteomes" id="UP001138894">
    <property type="component" value="Unassembled WGS sequence"/>
</dbReference>